<dbReference type="SUPFAM" id="SSF53955">
    <property type="entry name" value="Lysozyme-like"/>
    <property type="match status" value="1"/>
</dbReference>
<evidence type="ECO:0000256" key="1">
    <source>
        <dbReference type="SAM" id="MobiDB-lite"/>
    </source>
</evidence>
<evidence type="ECO:0000313" key="3">
    <source>
        <dbReference type="EMBL" id="CDQ45567.1"/>
    </source>
</evidence>
<evidence type="ECO:0000313" key="4">
    <source>
        <dbReference type="Proteomes" id="UP000028864"/>
    </source>
</evidence>
<dbReference type="PANTHER" id="PTHR30163:SF8">
    <property type="entry name" value="LYTIC MUREIN TRANSGLYCOSYLASE"/>
    <property type="match status" value="1"/>
</dbReference>
<evidence type="ECO:0000259" key="2">
    <source>
        <dbReference type="Pfam" id="PF13406"/>
    </source>
</evidence>
<name>A0AAV2WN75_MYCNE</name>
<reference evidence="3" key="1">
    <citation type="submission" date="2014-05" db="EMBL/GenBank/DDBJ databases">
        <authorList>
            <person name="Urmite Genomes"/>
        </authorList>
    </citation>
    <scope>NUCLEOTIDE SEQUENCE</scope>
    <source>
        <strain evidence="3">DSM 44074</strain>
    </source>
</reference>
<dbReference type="GO" id="GO:0008933">
    <property type="term" value="F:peptidoglycan lytic transglycosylase activity"/>
    <property type="evidence" value="ECO:0007669"/>
    <property type="project" value="TreeGrafter"/>
</dbReference>
<proteinExistence type="predicted"/>
<dbReference type="InterPro" id="IPR043426">
    <property type="entry name" value="MltB-like"/>
</dbReference>
<dbReference type="AlphaFoldDB" id="A0AAV2WN75"/>
<dbReference type="CDD" id="cd13399">
    <property type="entry name" value="Slt35-like"/>
    <property type="match status" value="1"/>
</dbReference>
<dbReference type="Pfam" id="PF13406">
    <property type="entry name" value="SLT_2"/>
    <property type="match status" value="1"/>
</dbReference>
<dbReference type="EMBL" id="LK021339">
    <property type="protein sequence ID" value="CDQ45567.1"/>
    <property type="molecule type" value="Genomic_DNA"/>
</dbReference>
<protein>
    <submittedName>
        <fullName evidence="3">Membrane-bound lytic murein transglycosylase B</fullName>
    </submittedName>
</protein>
<dbReference type="Gene3D" id="1.10.530.10">
    <property type="match status" value="1"/>
</dbReference>
<dbReference type="GO" id="GO:0009253">
    <property type="term" value="P:peptidoglycan catabolic process"/>
    <property type="evidence" value="ECO:0007669"/>
    <property type="project" value="TreeGrafter"/>
</dbReference>
<accession>A0AAV2WN75</accession>
<dbReference type="Proteomes" id="UP000028864">
    <property type="component" value="Unassembled WGS sequence"/>
</dbReference>
<dbReference type="InterPro" id="IPR031304">
    <property type="entry name" value="SLT_2"/>
</dbReference>
<dbReference type="InterPro" id="IPR023346">
    <property type="entry name" value="Lysozyme-like_dom_sf"/>
</dbReference>
<reference evidence="3" key="2">
    <citation type="submission" date="2015-09" db="EMBL/GenBank/DDBJ databases">
        <title>Draft genome sequence of Mycobacterium neoaurum DSM 44074.</title>
        <authorList>
            <person name="Croce O."/>
            <person name="Robert C."/>
            <person name="Raoult D."/>
            <person name="Drancourt M."/>
        </authorList>
    </citation>
    <scope>NUCLEOTIDE SEQUENCE</scope>
    <source>
        <strain evidence="3">DSM 44074</strain>
    </source>
</reference>
<feature type="domain" description="Transglycosylase SLT" evidence="2">
    <location>
        <begin position="191"/>
        <end position="232"/>
    </location>
</feature>
<feature type="region of interest" description="Disordered" evidence="1">
    <location>
        <begin position="1"/>
        <end position="24"/>
    </location>
</feature>
<gene>
    <name evidence="3" type="ORF">BN1047_03465</name>
</gene>
<organism evidence="3 4">
    <name type="scientific">Mycolicibacterium neoaurum</name>
    <name type="common">Mycobacterium neoaurum</name>
    <dbReference type="NCBI Taxonomy" id="1795"/>
    <lineage>
        <taxon>Bacteria</taxon>
        <taxon>Bacillati</taxon>
        <taxon>Actinomycetota</taxon>
        <taxon>Actinomycetes</taxon>
        <taxon>Mycobacteriales</taxon>
        <taxon>Mycobacteriaceae</taxon>
        <taxon>Mycolicibacterium</taxon>
    </lineage>
</organism>
<sequence length="274" mass="29262">MSDVRSGAGSVSSPAPTLDPEPPAPGRSITAFWRARWVRAALVLAAALLLLASSCSWHRGEHIPDGVPPPRGAAVPAIDTNAAGRPADQLRDWAAELAPKTGIPEQALQAYAYAARVAEVVNPKCNLAWPTLAGIGMVESHHGTYNGAEIAPNGDVRPPIRGVQLDGTMGNMEILDTDQGLLDGDPTMDRAMGPMQFIPETWRLYGVDANNDGVISPDNFDDAALSAAGYLCWRGKDLSTPRGWMEALRAYNLSNLYARNVRDWATTYADASTS</sequence>
<dbReference type="PANTHER" id="PTHR30163">
    <property type="entry name" value="MEMBRANE-BOUND LYTIC MUREIN TRANSGLYCOSYLASE B"/>
    <property type="match status" value="1"/>
</dbReference>